<dbReference type="GO" id="GO:0005778">
    <property type="term" value="C:peroxisomal membrane"/>
    <property type="evidence" value="ECO:0007669"/>
    <property type="project" value="UniProtKB-SubCell"/>
</dbReference>
<dbReference type="InParanoid" id="A0A316VD16"/>
<dbReference type="PANTHER" id="PTHR48178:SF1">
    <property type="entry name" value="PEROXISOME BIOGENESIS FACTOR 2"/>
    <property type="match status" value="1"/>
</dbReference>
<evidence type="ECO:0000256" key="15">
    <source>
        <dbReference type="ARBA" id="ARBA00032511"/>
    </source>
</evidence>
<proteinExistence type="inferred from homology"/>
<accession>A0A316VD16</accession>
<feature type="region of interest" description="Disordered" evidence="18">
    <location>
        <begin position="1"/>
        <end position="36"/>
    </location>
</feature>
<dbReference type="GO" id="GO:0016567">
    <property type="term" value="P:protein ubiquitination"/>
    <property type="evidence" value="ECO:0007669"/>
    <property type="project" value="UniProtKB-ARBA"/>
</dbReference>
<keyword evidence="10" id="KW-0862">Zinc</keyword>
<evidence type="ECO:0000256" key="10">
    <source>
        <dbReference type="ARBA" id="ARBA00022833"/>
    </source>
</evidence>
<feature type="compositionally biased region" description="Basic and acidic residues" evidence="18">
    <location>
        <begin position="507"/>
        <end position="525"/>
    </location>
</feature>
<comment type="subcellular location">
    <subcellularLocation>
        <location evidence="1">Peroxisome membrane</location>
        <topology evidence="1">Multi-pass membrane protein</topology>
    </subcellularLocation>
</comment>
<evidence type="ECO:0000256" key="12">
    <source>
        <dbReference type="ARBA" id="ARBA00022989"/>
    </source>
</evidence>
<keyword evidence="6" id="KW-0812">Transmembrane</keyword>
<evidence type="ECO:0000256" key="3">
    <source>
        <dbReference type="ARBA" id="ARBA00008704"/>
    </source>
</evidence>
<keyword evidence="21" id="KW-1185">Reference proteome</keyword>
<dbReference type="GeneID" id="37020942"/>
<evidence type="ECO:0000256" key="1">
    <source>
        <dbReference type="ARBA" id="ARBA00004585"/>
    </source>
</evidence>
<comment type="pathway">
    <text evidence="2">Protein modification; protein ubiquitination.</text>
</comment>
<keyword evidence="7" id="KW-0479">Metal-binding</keyword>
<feature type="region of interest" description="Disordered" evidence="18">
    <location>
        <begin position="385"/>
        <end position="420"/>
    </location>
</feature>
<dbReference type="RefSeq" id="XP_025354203.1">
    <property type="nucleotide sequence ID" value="XM_025499161.1"/>
</dbReference>
<protein>
    <recommendedName>
        <fullName evidence="17">RING-type E3 ubiquitin transferase (cysteine targeting)</fullName>
        <ecNumber evidence="17">2.3.2.36</ecNumber>
    </recommendedName>
    <alternativeName>
        <fullName evidence="15">Peroxin-2</fullName>
    </alternativeName>
</protein>
<dbReference type="GO" id="GO:0061630">
    <property type="term" value="F:ubiquitin protein ligase activity"/>
    <property type="evidence" value="ECO:0007669"/>
    <property type="project" value="UniProtKB-EC"/>
</dbReference>
<organism evidence="20 21">
    <name type="scientific">Meira miltonrushii</name>
    <dbReference type="NCBI Taxonomy" id="1280837"/>
    <lineage>
        <taxon>Eukaryota</taxon>
        <taxon>Fungi</taxon>
        <taxon>Dikarya</taxon>
        <taxon>Basidiomycota</taxon>
        <taxon>Ustilaginomycotina</taxon>
        <taxon>Exobasidiomycetes</taxon>
        <taxon>Exobasidiales</taxon>
        <taxon>Brachybasidiaceae</taxon>
        <taxon>Meira</taxon>
    </lineage>
</organism>
<dbReference type="InterPro" id="IPR006845">
    <property type="entry name" value="Pex_N"/>
</dbReference>
<keyword evidence="13" id="KW-0472">Membrane</keyword>
<evidence type="ECO:0000256" key="18">
    <source>
        <dbReference type="SAM" id="MobiDB-lite"/>
    </source>
</evidence>
<keyword evidence="11" id="KW-0653">Protein transport</keyword>
<reference evidence="20 21" key="1">
    <citation type="journal article" date="2018" name="Mol. Biol. Evol.">
        <title>Broad Genomic Sampling Reveals a Smut Pathogenic Ancestry of the Fungal Clade Ustilaginomycotina.</title>
        <authorList>
            <person name="Kijpornyongpan T."/>
            <person name="Mondo S.J."/>
            <person name="Barry K."/>
            <person name="Sandor L."/>
            <person name="Lee J."/>
            <person name="Lipzen A."/>
            <person name="Pangilinan J."/>
            <person name="LaButti K."/>
            <person name="Hainaut M."/>
            <person name="Henrissat B."/>
            <person name="Grigoriev I.V."/>
            <person name="Spatafora J.W."/>
            <person name="Aime M.C."/>
        </authorList>
    </citation>
    <scope>NUCLEOTIDE SEQUENCE [LARGE SCALE GENOMIC DNA]</scope>
    <source>
        <strain evidence="20 21">MCA 3882</strain>
    </source>
</reference>
<evidence type="ECO:0000256" key="5">
    <source>
        <dbReference type="ARBA" id="ARBA00022679"/>
    </source>
</evidence>
<evidence type="ECO:0000313" key="21">
    <source>
        <dbReference type="Proteomes" id="UP000245771"/>
    </source>
</evidence>
<gene>
    <name evidence="20" type="ORF">FA14DRAFT_161528</name>
</gene>
<dbReference type="InterPro" id="IPR025654">
    <property type="entry name" value="PEX2/10"/>
</dbReference>
<keyword evidence="9" id="KW-0833">Ubl conjugation pathway</keyword>
<evidence type="ECO:0000256" key="13">
    <source>
        <dbReference type="ARBA" id="ARBA00023136"/>
    </source>
</evidence>
<evidence type="ECO:0000313" key="20">
    <source>
        <dbReference type="EMBL" id="PWN33901.1"/>
    </source>
</evidence>
<dbReference type="EMBL" id="KZ819604">
    <property type="protein sequence ID" value="PWN33901.1"/>
    <property type="molecule type" value="Genomic_DNA"/>
</dbReference>
<dbReference type="AlphaFoldDB" id="A0A316VD16"/>
<evidence type="ECO:0000256" key="7">
    <source>
        <dbReference type="ARBA" id="ARBA00022723"/>
    </source>
</evidence>
<feature type="compositionally biased region" description="Acidic residues" evidence="18">
    <location>
        <begin position="526"/>
        <end position="535"/>
    </location>
</feature>
<feature type="domain" description="Pex N-terminal" evidence="19">
    <location>
        <begin position="82"/>
        <end position="288"/>
    </location>
</feature>
<keyword evidence="4" id="KW-0813">Transport</keyword>
<keyword evidence="14" id="KW-0576">Peroxisome</keyword>
<dbReference type="OrthoDB" id="1701437at2759"/>
<evidence type="ECO:0000256" key="8">
    <source>
        <dbReference type="ARBA" id="ARBA00022771"/>
    </source>
</evidence>
<feature type="region of interest" description="Disordered" evidence="18">
    <location>
        <begin position="504"/>
        <end position="535"/>
    </location>
</feature>
<evidence type="ECO:0000256" key="14">
    <source>
        <dbReference type="ARBA" id="ARBA00023140"/>
    </source>
</evidence>
<dbReference type="Pfam" id="PF04757">
    <property type="entry name" value="Pex2_Pex12"/>
    <property type="match status" value="1"/>
</dbReference>
<keyword evidence="12" id="KW-1133">Transmembrane helix</keyword>
<dbReference type="Proteomes" id="UP000245771">
    <property type="component" value="Unassembled WGS sequence"/>
</dbReference>
<dbReference type="STRING" id="1280837.A0A316VD16"/>
<comment type="catalytic activity">
    <reaction evidence="16">
        <text>[E2 ubiquitin-conjugating enzyme]-S-ubiquitinyl-L-cysteine + [acceptor protein]-L-cysteine = [E2 ubiquitin-conjugating enzyme]-L-cysteine + [acceptor protein]-S-ubiquitinyl-L-cysteine.</text>
        <dbReference type="EC" id="2.3.2.36"/>
    </reaction>
</comment>
<evidence type="ECO:0000256" key="17">
    <source>
        <dbReference type="ARBA" id="ARBA00034523"/>
    </source>
</evidence>
<feature type="compositionally biased region" description="Polar residues" evidence="18">
    <location>
        <begin position="394"/>
        <end position="409"/>
    </location>
</feature>
<dbReference type="EC" id="2.3.2.36" evidence="17"/>
<dbReference type="GO" id="GO:0016562">
    <property type="term" value="P:protein import into peroxisome matrix, receptor recycling"/>
    <property type="evidence" value="ECO:0007669"/>
    <property type="project" value="UniProtKB-ARBA"/>
</dbReference>
<dbReference type="PANTHER" id="PTHR48178">
    <property type="entry name" value="PEROXISOME BIOGENESIS FACTOR 2"/>
    <property type="match status" value="1"/>
</dbReference>
<dbReference type="GO" id="GO:0008270">
    <property type="term" value="F:zinc ion binding"/>
    <property type="evidence" value="ECO:0007669"/>
    <property type="project" value="UniProtKB-KW"/>
</dbReference>
<evidence type="ECO:0000256" key="9">
    <source>
        <dbReference type="ARBA" id="ARBA00022786"/>
    </source>
</evidence>
<evidence type="ECO:0000256" key="4">
    <source>
        <dbReference type="ARBA" id="ARBA00022448"/>
    </source>
</evidence>
<name>A0A316VD16_9BASI</name>
<comment type="similarity">
    <text evidence="3">Belongs to the pex2/pex10/pex12 family.</text>
</comment>
<keyword evidence="8" id="KW-0863">Zinc-finger</keyword>
<evidence type="ECO:0000256" key="11">
    <source>
        <dbReference type="ARBA" id="ARBA00022927"/>
    </source>
</evidence>
<evidence type="ECO:0000256" key="2">
    <source>
        <dbReference type="ARBA" id="ARBA00004906"/>
    </source>
</evidence>
<evidence type="ECO:0000256" key="16">
    <source>
        <dbReference type="ARBA" id="ARBA00034438"/>
    </source>
</evidence>
<sequence length="535" mass="59333">MSDDRSSKVAGPSSQVMARPVIGGLDGGSTSTETTQSYERFWQAANEAAEPAQNRIRRRLPHFPSPPLRIQRVSQLDAELLDAELTSMLLEPLKAALRNIRLTLPTTLEPELLLALRLALYKFSIWDRGATYGAMLQNLRYRNEWAHSGGLQSTSKDARLWRVQLILYPTLTILLPYLHTKVERQMSSMSFSDLPSTDIRRKLSVGLDRAQRVYSALTLANFLAFLSDGRYRTLTDRMLGMRLTYAQRTMNRNVSFEFLNRQLVWHAFTEFLLFLLPLVRPRRILRTLMRLSTHRWILAAWLAVLPRFISKRVGLYKDDKGRARINLNAILPASVVGNLSGSSNGAVAIAKYPDLPQGVCAICWENLEDQAGIRTAGQSVVRSGIQLPSLDPTDPSSNPLPSSGATSSLPIDGAGRPIQPRGLAARTTNALSAMTSSSGLAYADALVHTPYRVEPCGHTYCYVCVAGKLLAEEAAEELQETTDEDDQDATQHAAWHCLRCGSGVRSTRRDTGNLVLEKDAGKEEKANDDEAEVQA</sequence>
<evidence type="ECO:0000256" key="6">
    <source>
        <dbReference type="ARBA" id="ARBA00022692"/>
    </source>
</evidence>
<keyword evidence="5" id="KW-0808">Transferase</keyword>
<evidence type="ECO:0000259" key="19">
    <source>
        <dbReference type="Pfam" id="PF04757"/>
    </source>
</evidence>